<dbReference type="GO" id="GO:0005840">
    <property type="term" value="C:ribosome"/>
    <property type="evidence" value="ECO:0007669"/>
    <property type="project" value="UniProtKB-KW"/>
</dbReference>
<evidence type="ECO:0000256" key="4">
    <source>
        <dbReference type="ARBA" id="ARBA00035160"/>
    </source>
</evidence>
<evidence type="ECO:0000256" key="1">
    <source>
        <dbReference type="ARBA" id="ARBA00006194"/>
    </source>
</evidence>
<dbReference type="AlphaFoldDB" id="A0A1G1YTG8"/>
<sequence>MAKEQSSSAKPEGEVALAPESRKARKEGRIYIFSSYNNTKMSLTDPAGNVIANVSAGAIGFKGARKSTPFAASKVAEALCTAAKNKGVDRVEIFIKGIGSGRESALRSFATKGMEILSIRDVTPVPHNGPRPRKVRRV</sequence>
<organism evidence="8 9">
    <name type="scientific">Candidatus Buchananbacteria bacterium RIFCSPLOWO2_01_FULL_46_12</name>
    <dbReference type="NCBI Taxonomy" id="1797546"/>
    <lineage>
        <taxon>Bacteria</taxon>
        <taxon>Candidatus Buchananiibacteriota</taxon>
    </lineage>
</organism>
<dbReference type="Gene3D" id="3.30.420.80">
    <property type="entry name" value="Ribosomal protein S11"/>
    <property type="match status" value="1"/>
</dbReference>
<accession>A0A1G1YTG8</accession>
<protein>
    <recommendedName>
        <fullName evidence="4 5">Small ribosomal subunit protein uS11</fullName>
    </recommendedName>
</protein>
<evidence type="ECO:0000256" key="7">
    <source>
        <dbReference type="SAM" id="MobiDB-lite"/>
    </source>
</evidence>
<dbReference type="GO" id="GO:0006412">
    <property type="term" value="P:translation"/>
    <property type="evidence" value="ECO:0007669"/>
    <property type="project" value="UniProtKB-UniRule"/>
</dbReference>
<dbReference type="GO" id="GO:0003735">
    <property type="term" value="F:structural constituent of ribosome"/>
    <property type="evidence" value="ECO:0007669"/>
    <property type="project" value="InterPro"/>
</dbReference>
<comment type="caution">
    <text evidence="8">The sequence shown here is derived from an EMBL/GenBank/DDBJ whole genome shotgun (WGS) entry which is preliminary data.</text>
</comment>
<dbReference type="GO" id="GO:0019843">
    <property type="term" value="F:rRNA binding"/>
    <property type="evidence" value="ECO:0007669"/>
    <property type="project" value="UniProtKB-UniRule"/>
</dbReference>
<dbReference type="Proteomes" id="UP000176512">
    <property type="component" value="Unassembled WGS sequence"/>
</dbReference>
<evidence type="ECO:0000256" key="5">
    <source>
        <dbReference type="HAMAP-Rule" id="MF_01310"/>
    </source>
</evidence>
<reference evidence="8 9" key="1">
    <citation type="journal article" date="2016" name="Nat. Commun.">
        <title>Thousands of microbial genomes shed light on interconnected biogeochemical processes in an aquifer system.</title>
        <authorList>
            <person name="Anantharaman K."/>
            <person name="Brown C.T."/>
            <person name="Hug L.A."/>
            <person name="Sharon I."/>
            <person name="Castelle C.J."/>
            <person name="Probst A.J."/>
            <person name="Thomas B.C."/>
            <person name="Singh A."/>
            <person name="Wilkins M.J."/>
            <person name="Karaoz U."/>
            <person name="Brodie E.L."/>
            <person name="Williams K.H."/>
            <person name="Hubbard S.S."/>
            <person name="Banfield J.F."/>
        </authorList>
    </citation>
    <scope>NUCLEOTIDE SEQUENCE [LARGE SCALE GENOMIC DNA]</scope>
</reference>
<dbReference type="InterPro" id="IPR018102">
    <property type="entry name" value="Ribosomal_uS11_CS"/>
</dbReference>
<dbReference type="PIRSF" id="PIRSF002131">
    <property type="entry name" value="Ribosomal_S11"/>
    <property type="match status" value="1"/>
</dbReference>
<dbReference type="InterPro" id="IPR001971">
    <property type="entry name" value="Ribosomal_uS11"/>
</dbReference>
<dbReference type="NCBIfam" id="NF003698">
    <property type="entry name" value="PRK05309.1"/>
    <property type="match status" value="1"/>
</dbReference>
<proteinExistence type="inferred from homology"/>
<dbReference type="HAMAP" id="MF_01310">
    <property type="entry name" value="Ribosomal_uS11"/>
    <property type="match status" value="1"/>
</dbReference>
<dbReference type="PANTHER" id="PTHR11759">
    <property type="entry name" value="40S RIBOSOMAL PROTEIN S14/30S RIBOSOMAL PROTEIN S11"/>
    <property type="match status" value="1"/>
</dbReference>
<comment type="subunit">
    <text evidence="5">Part of the 30S ribosomal subunit. Interacts with proteins S7 and S18. Binds to IF-3.</text>
</comment>
<feature type="region of interest" description="Disordered" evidence="7">
    <location>
        <begin position="1"/>
        <end position="24"/>
    </location>
</feature>
<comment type="function">
    <text evidence="5">Located on the platform of the 30S subunit, it bridges several disparate RNA helices of the 16S rRNA. Forms part of the Shine-Dalgarno cleft in the 70S ribosome.</text>
</comment>
<keyword evidence="3 5" id="KW-0687">Ribonucleoprotein</keyword>
<evidence type="ECO:0000256" key="2">
    <source>
        <dbReference type="ARBA" id="ARBA00022980"/>
    </source>
</evidence>
<comment type="similarity">
    <text evidence="1 5 6">Belongs to the universal ribosomal protein uS11 family.</text>
</comment>
<dbReference type="SUPFAM" id="SSF53137">
    <property type="entry name" value="Translational machinery components"/>
    <property type="match status" value="1"/>
</dbReference>
<name>A0A1G1YTG8_9BACT</name>
<evidence type="ECO:0000256" key="6">
    <source>
        <dbReference type="RuleBase" id="RU003629"/>
    </source>
</evidence>
<keyword evidence="5" id="KW-0699">rRNA-binding</keyword>
<dbReference type="GO" id="GO:1990904">
    <property type="term" value="C:ribonucleoprotein complex"/>
    <property type="evidence" value="ECO:0007669"/>
    <property type="project" value="UniProtKB-KW"/>
</dbReference>
<gene>
    <name evidence="5" type="primary">rpsK</name>
    <name evidence="8" type="ORF">A3A24_02660</name>
</gene>
<evidence type="ECO:0000313" key="8">
    <source>
        <dbReference type="EMBL" id="OGY54727.1"/>
    </source>
</evidence>
<dbReference type="PROSITE" id="PS00054">
    <property type="entry name" value="RIBOSOMAL_S11"/>
    <property type="match status" value="1"/>
</dbReference>
<dbReference type="InterPro" id="IPR036967">
    <property type="entry name" value="Ribosomal_uS11_sf"/>
</dbReference>
<keyword evidence="2 5" id="KW-0689">Ribosomal protein</keyword>
<dbReference type="Pfam" id="PF00411">
    <property type="entry name" value="Ribosomal_S11"/>
    <property type="match status" value="1"/>
</dbReference>
<evidence type="ECO:0000256" key="3">
    <source>
        <dbReference type="ARBA" id="ARBA00023274"/>
    </source>
</evidence>
<dbReference type="EMBL" id="MHIP01000026">
    <property type="protein sequence ID" value="OGY54727.1"/>
    <property type="molecule type" value="Genomic_DNA"/>
</dbReference>
<evidence type="ECO:0000313" key="9">
    <source>
        <dbReference type="Proteomes" id="UP000176512"/>
    </source>
</evidence>
<keyword evidence="5" id="KW-0694">RNA-binding</keyword>